<sequence>MDENPWWPVCVGCGAHSINPNDPARYDVLSESEEPRGPFCAACFAETVTGQVEPPSPAEPSPERMSS</sequence>
<name>A0A649VTK4_9CAUD</name>
<reference evidence="1 2" key="1">
    <citation type="submission" date="2019-10" db="EMBL/GenBank/DDBJ databases">
        <authorList>
            <person name="Zack K.M."/>
            <person name="Garlena R.A."/>
            <person name="Russell D.A."/>
            <person name="Pope W.H."/>
            <person name="Jacobs-Sera D."/>
            <person name="Hatfull G.F."/>
        </authorList>
    </citation>
    <scope>NUCLEOTIDE SEQUENCE [LARGE SCALE GENOMIC DNA]</scope>
</reference>
<dbReference type="EMBL" id="MN586042">
    <property type="protein sequence ID" value="QGJ95262.1"/>
    <property type="molecule type" value="Genomic_DNA"/>
</dbReference>
<dbReference type="Proteomes" id="UP000422411">
    <property type="component" value="Segment"/>
</dbReference>
<protein>
    <submittedName>
        <fullName evidence="1">Uncharacterized protein</fullName>
    </submittedName>
</protein>
<gene>
    <name evidence="1" type="primary">42</name>
    <name evidence="1" type="ORF">PBI_JAYDEN_42</name>
</gene>
<keyword evidence="2" id="KW-1185">Reference proteome</keyword>
<organism evidence="1 2">
    <name type="scientific">Microbacterium phage Jayden</name>
    <dbReference type="NCBI Taxonomy" id="2656550"/>
    <lineage>
        <taxon>Viruses</taxon>
        <taxon>Duplodnaviria</taxon>
        <taxon>Heunggongvirae</taxon>
        <taxon>Uroviricota</taxon>
        <taxon>Caudoviricetes</taxon>
        <taxon>Hodgkinviridae</taxon>
        <taxon>Metamorphoovirus</taxon>
        <taxon>Metamorphoovirus jayden</taxon>
    </lineage>
</organism>
<evidence type="ECO:0000313" key="1">
    <source>
        <dbReference type="EMBL" id="QGJ95262.1"/>
    </source>
</evidence>
<dbReference type="GeneID" id="80005653"/>
<evidence type="ECO:0000313" key="2">
    <source>
        <dbReference type="Proteomes" id="UP000422411"/>
    </source>
</evidence>
<dbReference type="KEGG" id="vg:80005653"/>
<proteinExistence type="predicted"/>
<dbReference type="RefSeq" id="YP_010751978.1">
    <property type="nucleotide sequence ID" value="NC_073375.1"/>
</dbReference>
<accession>A0A649VTK4</accession>